<gene>
    <name evidence="4" type="ORF">H9625_09555</name>
</gene>
<dbReference type="PROSITE" id="PS50198">
    <property type="entry name" value="PPIC_PPIASE_2"/>
    <property type="match status" value="1"/>
</dbReference>
<dbReference type="EMBL" id="JACSPP010000026">
    <property type="protein sequence ID" value="MBD8040675.1"/>
    <property type="molecule type" value="Genomic_DNA"/>
</dbReference>
<sequence length="396" mass="46018">MKLSRILLLFICFLKAASFLYADKLDDELFLLKVADAKRCGWDTVPAFRHRCKVEQGKALRAVLLDAGRQDSVLHALYRESVERYSAKGWVKLEEIVRLLPQRATRNEVGQVCRQMDSVYVSLQGGMPFEIYLEQGCEAQWCPSVALLKEFSCRLDTMRKGTYTKPFLSPLGVHIIKLVDRKPAISYEEASPFLEIYLDRLGEKNPALNRSRYMQWQHGERKDVAVERCLTEVKNCMLAAWWDVRHPLPDVSDENELKHFFEANKKAYAWEFPHYKGAVVLCKDKKSASRIRKCLKKVPMEQMEEVFRMWQAEHPEVDAVIQVGLFQIGKNPYIDKLAFKCGEMPHDPRYPYAIVVGKRLKKGPENYTDVYGQVKTDFVRTLKMRQLEELRTRVGK</sequence>
<keyword evidence="2" id="KW-0732">Signal</keyword>
<keyword evidence="5" id="KW-1185">Reference proteome</keyword>
<evidence type="ECO:0000259" key="3">
    <source>
        <dbReference type="PROSITE" id="PS50198"/>
    </source>
</evidence>
<keyword evidence="1" id="KW-0697">Rotamase</keyword>
<reference evidence="4 5" key="1">
    <citation type="submission" date="2020-08" db="EMBL/GenBank/DDBJ databases">
        <title>A Genomic Blueprint of the Chicken Gut Microbiome.</title>
        <authorList>
            <person name="Gilroy R."/>
            <person name="Ravi A."/>
            <person name="Getino M."/>
            <person name="Pursley I."/>
            <person name="Horton D.L."/>
            <person name="Alikhan N.-F."/>
            <person name="Baker D."/>
            <person name="Gharbi K."/>
            <person name="Hall N."/>
            <person name="Watson M."/>
            <person name="Adriaenssens E.M."/>
            <person name="Foster-Nyarko E."/>
            <person name="Jarju S."/>
            <person name="Secka A."/>
            <person name="Antonio M."/>
            <person name="Oren A."/>
            <person name="Chaudhuri R."/>
            <person name="La Ragione R.M."/>
            <person name="Hildebrand F."/>
            <person name="Pallen M.J."/>
        </authorList>
    </citation>
    <scope>NUCLEOTIDE SEQUENCE [LARGE SCALE GENOMIC DNA]</scope>
    <source>
        <strain evidence="4 5">Sa1CVN1</strain>
    </source>
</reference>
<accession>A0ABR8Y8Z5</accession>
<evidence type="ECO:0000256" key="2">
    <source>
        <dbReference type="SAM" id="SignalP"/>
    </source>
</evidence>
<dbReference type="RefSeq" id="WP_191764079.1">
    <property type="nucleotide sequence ID" value="NZ_JACSPP010000026.1"/>
</dbReference>
<evidence type="ECO:0000256" key="1">
    <source>
        <dbReference type="PROSITE-ProRule" id="PRU00278"/>
    </source>
</evidence>
<protein>
    <submittedName>
        <fullName evidence="4">Peptidylprolyl isomerase</fullName>
    </submittedName>
</protein>
<organism evidence="4 5">
    <name type="scientific">Phocaeicola intestinalis</name>
    <dbReference type="NCBI Taxonomy" id="2762212"/>
    <lineage>
        <taxon>Bacteria</taxon>
        <taxon>Pseudomonadati</taxon>
        <taxon>Bacteroidota</taxon>
        <taxon>Bacteroidia</taxon>
        <taxon>Bacteroidales</taxon>
        <taxon>Bacteroidaceae</taxon>
        <taxon>Phocaeicola</taxon>
    </lineage>
</organism>
<keyword evidence="1 4" id="KW-0413">Isomerase</keyword>
<evidence type="ECO:0000313" key="4">
    <source>
        <dbReference type="EMBL" id="MBD8040675.1"/>
    </source>
</evidence>
<dbReference type="SUPFAM" id="SSF54534">
    <property type="entry name" value="FKBP-like"/>
    <property type="match status" value="1"/>
</dbReference>
<dbReference type="Proteomes" id="UP000620874">
    <property type="component" value="Unassembled WGS sequence"/>
</dbReference>
<feature type="domain" description="PpiC" evidence="3">
    <location>
        <begin position="68"/>
        <end position="180"/>
    </location>
</feature>
<evidence type="ECO:0000313" key="5">
    <source>
        <dbReference type="Proteomes" id="UP000620874"/>
    </source>
</evidence>
<name>A0ABR8Y8Z5_9BACT</name>
<dbReference type="InterPro" id="IPR000297">
    <property type="entry name" value="PPIase_PpiC"/>
</dbReference>
<proteinExistence type="predicted"/>
<comment type="caution">
    <text evidence="4">The sequence shown here is derived from an EMBL/GenBank/DDBJ whole genome shotgun (WGS) entry which is preliminary data.</text>
</comment>
<feature type="signal peptide" evidence="2">
    <location>
        <begin position="1"/>
        <end position="22"/>
    </location>
</feature>
<feature type="chain" id="PRO_5046934826" evidence="2">
    <location>
        <begin position="23"/>
        <end position="396"/>
    </location>
</feature>
<dbReference type="GO" id="GO:0016853">
    <property type="term" value="F:isomerase activity"/>
    <property type="evidence" value="ECO:0007669"/>
    <property type="project" value="UniProtKB-KW"/>
</dbReference>